<dbReference type="PRINTS" id="PR01848">
    <property type="entry name" value="U2AUXFACTOR"/>
</dbReference>
<evidence type="ECO:0008006" key="17">
    <source>
        <dbReference type="Google" id="ProtNLM"/>
    </source>
</evidence>
<dbReference type="SUPFAM" id="SSF54928">
    <property type="entry name" value="RNA-binding domain, RBD"/>
    <property type="match status" value="1"/>
</dbReference>
<keyword evidence="7 10" id="KW-0694">RNA-binding</keyword>
<feature type="compositionally biased region" description="Basic and acidic residues" evidence="12">
    <location>
        <begin position="87"/>
        <end position="155"/>
    </location>
</feature>
<dbReference type="Gene3D" id="3.30.70.330">
    <property type="match status" value="1"/>
</dbReference>
<keyword evidence="8" id="KW-0539">Nucleus</keyword>
<protein>
    <recommendedName>
        <fullName evidence="17">Zinc finger (CCCH type), RNA-binding motif and serine/arginine rich 2</fullName>
    </recommendedName>
</protein>
<dbReference type="SMART" id="SM00361">
    <property type="entry name" value="RRM_1"/>
    <property type="match status" value="1"/>
</dbReference>
<keyword evidence="4" id="KW-0677">Repeat</keyword>
<dbReference type="CDD" id="cd12540">
    <property type="entry name" value="RRM_U2AFBPL"/>
    <property type="match status" value="1"/>
</dbReference>
<gene>
    <name evidence="15" type="ORF">ABG768_003506</name>
</gene>
<dbReference type="InterPro" id="IPR000504">
    <property type="entry name" value="RRM_dom"/>
</dbReference>
<evidence type="ECO:0000313" key="16">
    <source>
        <dbReference type="Proteomes" id="UP001479290"/>
    </source>
</evidence>
<evidence type="ECO:0000256" key="8">
    <source>
        <dbReference type="ARBA" id="ARBA00023242"/>
    </source>
</evidence>
<keyword evidence="16" id="KW-1185">Reference proteome</keyword>
<evidence type="ECO:0000259" key="14">
    <source>
        <dbReference type="PROSITE" id="PS50103"/>
    </source>
</evidence>
<dbReference type="PROSITE" id="PS50102">
    <property type="entry name" value="RRM"/>
    <property type="match status" value="1"/>
</dbReference>
<dbReference type="PROSITE" id="PS50103">
    <property type="entry name" value="ZF_C3H1"/>
    <property type="match status" value="2"/>
</dbReference>
<dbReference type="SMART" id="SM00356">
    <property type="entry name" value="ZnF_C3H1"/>
    <property type="match status" value="2"/>
</dbReference>
<keyword evidence="2" id="KW-0597">Phosphoprotein</keyword>
<feature type="compositionally biased region" description="Basic and acidic residues" evidence="12">
    <location>
        <begin position="395"/>
        <end position="412"/>
    </location>
</feature>
<sequence>MTDNDCCSIQTDPSETQDSESRLDECETAAVVLSQKQRRAVLKRERRKRKRQALAKIREAALGHSQNEEYQDYKHEDEEEQKDDEQSERLHQEWMAREKIAQEEFRLKREKEEAAQKRKEEEERKIREEWEEQQKKEKEEREQKEQEKKQREEAVQKMLDQAESQLENGGPWKNPDAPKDYGTEKDKANCPFFLKTGACRFGDRCSRKHEHPTSSTTLMVRGMFVTFGMEQSRRDDYDTDACLEYSEEETHQQFLDFYEDALPEFKNAGRVVQFKVSCNFEPHLRGNVYVQYDTEEQCKEAFMMFNGRWYAGRQLQCEFSPVTRWKTAICGLFDRRKCPKGKHCNFLHVFRNPDNEFWEADRDLHMSPDRSGGFSSRHSGSRDGMWSQRGNSPERSQRRWTDRRSHSRERYSYRGRRSRSRERHSRNSERRSRSRSRGRRKSEQSIMRRSQREQSRRSRSRSRSRDRLKQSEYSSADSRRKRSKSNSPDHVSKNGSVKRSHRRESQSPENSDRMDTRQHKHSKKSKKKKKGKKKHKRKKSKSRSLSSSAGSDEDSPNDECNKTASKSEAPAEECTAVASRTGSPEDKVETSTLDFHNPEEENQCAVTDTTKSDGITQSG</sequence>
<proteinExistence type="predicted"/>
<evidence type="ECO:0000256" key="2">
    <source>
        <dbReference type="ARBA" id="ARBA00022553"/>
    </source>
</evidence>
<feature type="compositionally biased region" description="Basic residues" evidence="12">
    <location>
        <begin position="413"/>
        <end position="424"/>
    </location>
</feature>
<evidence type="ECO:0000256" key="5">
    <source>
        <dbReference type="ARBA" id="ARBA00022771"/>
    </source>
</evidence>
<feature type="zinc finger region" description="C3H1-type" evidence="11">
    <location>
        <begin position="184"/>
        <end position="212"/>
    </location>
</feature>
<comment type="subcellular location">
    <subcellularLocation>
        <location evidence="1">Nucleus</location>
    </subcellularLocation>
</comment>
<evidence type="ECO:0000256" key="12">
    <source>
        <dbReference type="SAM" id="MobiDB-lite"/>
    </source>
</evidence>
<dbReference type="Pfam" id="PF00642">
    <property type="entry name" value="zf-CCCH"/>
    <property type="match status" value="1"/>
</dbReference>
<evidence type="ECO:0000256" key="10">
    <source>
        <dbReference type="PROSITE-ProRule" id="PRU00176"/>
    </source>
</evidence>
<organism evidence="15 16">
    <name type="scientific">Culter alburnus</name>
    <name type="common">Topmouth culter</name>
    <dbReference type="NCBI Taxonomy" id="194366"/>
    <lineage>
        <taxon>Eukaryota</taxon>
        <taxon>Metazoa</taxon>
        <taxon>Chordata</taxon>
        <taxon>Craniata</taxon>
        <taxon>Vertebrata</taxon>
        <taxon>Euteleostomi</taxon>
        <taxon>Actinopterygii</taxon>
        <taxon>Neopterygii</taxon>
        <taxon>Teleostei</taxon>
        <taxon>Ostariophysi</taxon>
        <taxon>Cypriniformes</taxon>
        <taxon>Xenocyprididae</taxon>
        <taxon>Xenocypridinae</taxon>
        <taxon>Culter</taxon>
    </lineage>
</organism>
<dbReference type="InterPro" id="IPR035979">
    <property type="entry name" value="RBD_domain_sf"/>
</dbReference>
<keyword evidence="9" id="KW-0687">Ribonucleoprotein</keyword>
<dbReference type="GO" id="GO:0089701">
    <property type="term" value="C:U2AF complex"/>
    <property type="evidence" value="ECO:0007669"/>
    <property type="project" value="InterPro"/>
</dbReference>
<dbReference type="EMBL" id="JAWDJR010000011">
    <property type="protein sequence ID" value="KAK9966394.1"/>
    <property type="molecule type" value="Genomic_DNA"/>
</dbReference>
<evidence type="ECO:0000256" key="11">
    <source>
        <dbReference type="PROSITE-ProRule" id="PRU00723"/>
    </source>
</evidence>
<feature type="compositionally biased region" description="Basic residues" evidence="12">
    <location>
        <begin position="42"/>
        <end position="53"/>
    </location>
</feature>
<keyword evidence="6 11" id="KW-0862">Zinc</keyword>
<feature type="domain" description="C3H1-type" evidence="14">
    <location>
        <begin position="184"/>
        <end position="212"/>
    </location>
</feature>
<feature type="zinc finger region" description="C3H1-type" evidence="11">
    <location>
        <begin position="324"/>
        <end position="351"/>
    </location>
</feature>
<keyword evidence="3 11" id="KW-0479">Metal-binding</keyword>
<feature type="region of interest" description="Disordered" evidence="12">
    <location>
        <begin position="42"/>
        <end position="156"/>
    </location>
</feature>
<evidence type="ECO:0000256" key="4">
    <source>
        <dbReference type="ARBA" id="ARBA00022737"/>
    </source>
</evidence>
<evidence type="ECO:0000256" key="9">
    <source>
        <dbReference type="ARBA" id="ARBA00023274"/>
    </source>
</evidence>
<feature type="compositionally biased region" description="Polar residues" evidence="12">
    <location>
        <begin position="604"/>
        <end position="619"/>
    </location>
</feature>
<feature type="domain" description="RRM" evidence="13">
    <location>
        <begin position="216"/>
        <end position="322"/>
    </location>
</feature>
<evidence type="ECO:0000256" key="6">
    <source>
        <dbReference type="ARBA" id="ARBA00022833"/>
    </source>
</evidence>
<keyword evidence="5 11" id="KW-0863">Zinc-finger</keyword>
<evidence type="ECO:0000259" key="13">
    <source>
        <dbReference type="PROSITE" id="PS50102"/>
    </source>
</evidence>
<dbReference type="InterPro" id="IPR012677">
    <property type="entry name" value="Nucleotide-bd_a/b_plait_sf"/>
</dbReference>
<dbReference type="AlphaFoldDB" id="A0AAW2A1H2"/>
<feature type="compositionally biased region" description="Basic and acidic residues" evidence="12">
    <location>
        <begin position="503"/>
        <end position="517"/>
    </location>
</feature>
<dbReference type="GO" id="GO:1990904">
    <property type="term" value="C:ribonucleoprotein complex"/>
    <property type="evidence" value="ECO:0007669"/>
    <property type="project" value="UniProtKB-KW"/>
</dbReference>
<comment type="caution">
    <text evidence="15">The sequence shown here is derived from an EMBL/GenBank/DDBJ whole genome shotgun (WGS) entry which is preliminary data.</text>
</comment>
<dbReference type="InterPro" id="IPR003954">
    <property type="entry name" value="RRM_euk-type"/>
</dbReference>
<evidence type="ECO:0000313" key="15">
    <source>
        <dbReference type="EMBL" id="KAK9966394.1"/>
    </source>
</evidence>
<dbReference type="GO" id="GO:0003723">
    <property type="term" value="F:RNA binding"/>
    <property type="evidence" value="ECO:0007669"/>
    <property type="project" value="UniProtKB-UniRule"/>
</dbReference>
<name>A0AAW2A1H2_CULAL</name>
<feature type="region of interest" description="Disordered" evidence="12">
    <location>
        <begin position="1"/>
        <end position="22"/>
    </location>
</feature>
<feature type="domain" description="C3H1-type" evidence="14">
    <location>
        <begin position="324"/>
        <end position="351"/>
    </location>
</feature>
<dbReference type="FunFam" id="3.30.70.330:FF:000209">
    <property type="entry name" value="U2 small nuclear ribonucleoprotein auxiliary factor 35 kDa subunit-related protein 2"/>
    <property type="match status" value="1"/>
</dbReference>
<accession>A0AAW2A1H2</accession>
<dbReference type="GO" id="GO:0008270">
    <property type="term" value="F:zinc ion binding"/>
    <property type="evidence" value="ECO:0007669"/>
    <property type="project" value="UniProtKB-KW"/>
</dbReference>
<dbReference type="InterPro" id="IPR009145">
    <property type="entry name" value="U2AF_small"/>
</dbReference>
<dbReference type="PANTHER" id="PTHR12620">
    <property type="entry name" value="U2 SNRNP AUXILIARY FACTOR, SMALL SUBUNIT"/>
    <property type="match status" value="1"/>
</dbReference>
<feature type="compositionally biased region" description="Polar residues" evidence="12">
    <location>
        <begin position="1"/>
        <end position="16"/>
    </location>
</feature>
<dbReference type="InterPro" id="IPR000571">
    <property type="entry name" value="Znf_CCCH"/>
</dbReference>
<reference evidence="15 16" key="1">
    <citation type="submission" date="2024-05" db="EMBL/GenBank/DDBJ databases">
        <title>A high-quality chromosomal-level genome assembly of Topmouth culter (Culter alburnus).</title>
        <authorList>
            <person name="Zhao H."/>
        </authorList>
    </citation>
    <scope>NUCLEOTIDE SEQUENCE [LARGE SCALE GENOMIC DNA]</scope>
    <source>
        <strain evidence="15">CATC2023</strain>
        <tissue evidence="15">Muscle</tissue>
    </source>
</reference>
<feature type="compositionally biased region" description="Basic residues" evidence="12">
    <location>
        <begin position="518"/>
        <end position="542"/>
    </location>
</feature>
<dbReference type="GO" id="GO:0000398">
    <property type="term" value="P:mRNA splicing, via spliceosome"/>
    <property type="evidence" value="ECO:0007669"/>
    <property type="project" value="InterPro"/>
</dbReference>
<evidence type="ECO:0000256" key="3">
    <source>
        <dbReference type="ARBA" id="ARBA00022723"/>
    </source>
</evidence>
<dbReference type="Proteomes" id="UP001479290">
    <property type="component" value="Unassembled WGS sequence"/>
</dbReference>
<evidence type="ECO:0000256" key="1">
    <source>
        <dbReference type="ARBA" id="ARBA00004123"/>
    </source>
</evidence>
<feature type="region of interest" description="Disordered" evidence="12">
    <location>
        <begin position="369"/>
        <end position="619"/>
    </location>
</feature>
<evidence type="ECO:0000256" key="7">
    <source>
        <dbReference type="ARBA" id="ARBA00022884"/>
    </source>
</evidence>
<dbReference type="Gene3D" id="2.30.30.1190">
    <property type="match status" value="1"/>
</dbReference>
<feature type="compositionally biased region" description="Acidic residues" evidence="12">
    <location>
        <begin position="77"/>
        <end position="86"/>
    </location>
</feature>